<name>A0A1I4Y7S2_9GAMM</name>
<dbReference type="STRING" id="578942.SAMN05216289_11556"/>
<keyword evidence="1" id="KW-0732">Signal</keyword>
<proteinExistence type="predicted"/>
<evidence type="ECO:0000313" key="2">
    <source>
        <dbReference type="EMBL" id="SFN33813.1"/>
    </source>
</evidence>
<reference evidence="2 3" key="1">
    <citation type="submission" date="2016-10" db="EMBL/GenBank/DDBJ databases">
        <authorList>
            <person name="de Groot N.N."/>
        </authorList>
    </citation>
    <scope>NUCLEOTIDE SEQUENCE [LARGE SCALE GENOMIC DNA]</scope>
    <source>
        <strain evidence="2 3">CGMCC 1.7659</strain>
    </source>
</reference>
<dbReference type="AlphaFoldDB" id="A0A1I4Y7S2"/>
<evidence type="ECO:0000313" key="3">
    <source>
        <dbReference type="Proteomes" id="UP000198575"/>
    </source>
</evidence>
<feature type="signal peptide" evidence="1">
    <location>
        <begin position="1"/>
        <end position="22"/>
    </location>
</feature>
<gene>
    <name evidence="2" type="ORF">SAMN05216289_11556</name>
</gene>
<dbReference type="InterPro" id="IPR059226">
    <property type="entry name" value="Choice_anch_Q_dom"/>
</dbReference>
<feature type="chain" id="PRO_5011567179" description="Right handed beta helix region" evidence="1">
    <location>
        <begin position="23"/>
        <end position="360"/>
    </location>
</feature>
<evidence type="ECO:0000256" key="1">
    <source>
        <dbReference type="SAM" id="SignalP"/>
    </source>
</evidence>
<dbReference type="NCBIfam" id="NF041518">
    <property type="entry name" value="choice_anch_Q"/>
    <property type="match status" value="1"/>
</dbReference>
<keyword evidence="3" id="KW-1185">Reference proteome</keyword>
<dbReference type="EMBL" id="FOVF01000015">
    <property type="protein sequence ID" value="SFN33813.1"/>
    <property type="molecule type" value="Genomic_DNA"/>
</dbReference>
<accession>A0A1I4Y7S2</accession>
<dbReference type="Proteomes" id="UP000198575">
    <property type="component" value="Unassembled WGS sequence"/>
</dbReference>
<protein>
    <recommendedName>
        <fullName evidence="4">Right handed beta helix region</fullName>
    </recommendedName>
</protein>
<sequence>MKGLRTASALAGLAILVSGAHAAEFCVNTSTQLRQALMTAGSNNQADTIKIETGTYTVDSGAVAFAYSTAQNFTLIVSGGYVSNPPLMCVRQLDDPAATVLSGSDARQVMHLSGSPGTIGGQSVSNLTIQDGLSSQTGAGLSVGGGGGFTGNVLVYRVIVARNVGTQFGGGLAVYSEGIVNIRNNLFLLNRCSMSNCAVSATVNATSPATTRAFFGNNTIVGNQCTSGSSCSATGARFGGSASAVFYNNVFAANSNGDLDLFSFSGGVVDLYYNNLVSITGTAPSASVGNIAFANPQFVDLLNDDFRPTLGSPLRNAGTDQFVLETIDLAGEPRINESRVDIGAYENSDRIFADAFDLFE</sequence>
<evidence type="ECO:0008006" key="4">
    <source>
        <dbReference type="Google" id="ProtNLM"/>
    </source>
</evidence>
<dbReference type="SUPFAM" id="SSF51126">
    <property type="entry name" value="Pectin lyase-like"/>
    <property type="match status" value="1"/>
</dbReference>
<organism evidence="2 3">
    <name type="scientific">Dokdonella immobilis</name>
    <dbReference type="NCBI Taxonomy" id="578942"/>
    <lineage>
        <taxon>Bacteria</taxon>
        <taxon>Pseudomonadati</taxon>
        <taxon>Pseudomonadota</taxon>
        <taxon>Gammaproteobacteria</taxon>
        <taxon>Lysobacterales</taxon>
        <taxon>Rhodanobacteraceae</taxon>
        <taxon>Dokdonella</taxon>
    </lineage>
</organism>
<dbReference type="InterPro" id="IPR011050">
    <property type="entry name" value="Pectin_lyase_fold/virulence"/>
</dbReference>